<feature type="region of interest" description="Disordered" evidence="5">
    <location>
        <begin position="1"/>
        <end position="23"/>
    </location>
</feature>
<dbReference type="GO" id="GO:0005886">
    <property type="term" value="C:plasma membrane"/>
    <property type="evidence" value="ECO:0007669"/>
    <property type="project" value="TreeGrafter"/>
</dbReference>
<dbReference type="EC" id="6.2.1.3" evidence="7"/>
<feature type="domain" description="AMP-dependent synthetase/ligase" evidence="6">
    <location>
        <begin position="43"/>
        <end position="223"/>
    </location>
</feature>
<evidence type="ECO:0000313" key="7">
    <source>
        <dbReference type="EMBL" id="VUD71497.1"/>
    </source>
</evidence>
<accession>A0A509EB87</accession>
<dbReference type="GO" id="GO:0044539">
    <property type="term" value="P:long-chain fatty acid import into cell"/>
    <property type="evidence" value="ECO:0007669"/>
    <property type="project" value="TreeGrafter"/>
</dbReference>
<dbReference type="GO" id="GO:0004467">
    <property type="term" value="F:long-chain fatty acid-CoA ligase activity"/>
    <property type="evidence" value="ECO:0007669"/>
    <property type="project" value="UniProtKB-EC"/>
</dbReference>
<dbReference type="AlphaFoldDB" id="A0A509EB87"/>
<comment type="similarity">
    <text evidence="1">Belongs to the ATP-dependent AMP-binding enzyme family.</text>
</comment>
<dbReference type="OrthoDB" id="7315605at2"/>
<evidence type="ECO:0000256" key="4">
    <source>
        <dbReference type="ARBA" id="ARBA00022840"/>
    </source>
</evidence>
<dbReference type="SUPFAM" id="SSF56801">
    <property type="entry name" value="Acetyl-CoA synthetase-like"/>
    <property type="match status" value="1"/>
</dbReference>
<organism evidence="7 8">
    <name type="scientific">Methylobacterium symbioticum</name>
    <dbReference type="NCBI Taxonomy" id="2584084"/>
    <lineage>
        <taxon>Bacteria</taxon>
        <taxon>Pseudomonadati</taxon>
        <taxon>Pseudomonadota</taxon>
        <taxon>Alphaproteobacteria</taxon>
        <taxon>Hyphomicrobiales</taxon>
        <taxon>Methylobacteriaceae</taxon>
        <taxon>Methylobacterium</taxon>
    </lineage>
</organism>
<reference evidence="7 8" key="1">
    <citation type="submission" date="2019-06" db="EMBL/GenBank/DDBJ databases">
        <authorList>
            <person name="Rodrigo-Torres L."/>
            <person name="Arahal R. D."/>
            <person name="Lucena T."/>
        </authorList>
    </citation>
    <scope>NUCLEOTIDE SEQUENCE [LARGE SCALE GENOMIC DNA]</scope>
    <source>
        <strain evidence="7 8">SB0023/3</strain>
    </source>
</reference>
<feature type="compositionally biased region" description="Basic and acidic residues" evidence="5">
    <location>
        <begin position="1"/>
        <end position="10"/>
    </location>
</feature>
<dbReference type="Proteomes" id="UP000410984">
    <property type="component" value="Unassembled WGS sequence"/>
</dbReference>
<keyword evidence="4" id="KW-0067">ATP-binding</keyword>
<dbReference type="PANTHER" id="PTHR43107">
    <property type="entry name" value="LONG-CHAIN FATTY ACID TRANSPORT PROTEIN"/>
    <property type="match status" value="1"/>
</dbReference>
<dbReference type="InterPro" id="IPR000873">
    <property type="entry name" value="AMP-dep_synth/lig_dom"/>
</dbReference>
<dbReference type="Pfam" id="PF00501">
    <property type="entry name" value="AMP-binding"/>
    <property type="match status" value="1"/>
</dbReference>
<dbReference type="EMBL" id="CABFPH010000023">
    <property type="protein sequence ID" value="VUD71497.1"/>
    <property type="molecule type" value="Genomic_DNA"/>
</dbReference>
<keyword evidence="2 7" id="KW-0436">Ligase</keyword>
<evidence type="ECO:0000256" key="5">
    <source>
        <dbReference type="SAM" id="MobiDB-lite"/>
    </source>
</evidence>
<dbReference type="InterPro" id="IPR042099">
    <property type="entry name" value="ANL_N_sf"/>
</dbReference>
<dbReference type="GO" id="GO:0005524">
    <property type="term" value="F:ATP binding"/>
    <property type="evidence" value="ECO:0007669"/>
    <property type="project" value="UniProtKB-KW"/>
</dbReference>
<dbReference type="GO" id="GO:0005324">
    <property type="term" value="F:long-chain fatty acid transmembrane transporter activity"/>
    <property type="evidence" value="ECO:0007669"/>
    <property type="project" value="TreeGrafter"/>
</dbReference>
<keyword evidence="3" id="KW-0547">Nucleotide-binding</keyword>
<dbReference type="PANTHER" id="PTHR43107:SF15">
    <property type="entry name" value="FATTY ACID TRANSPORT PROTEIN 3, ISOFORM A"/>
    <property type="match status" value="1"/>
</dbReference>
<evidence type="ECO:0000256" key="1">
    <source>
        <dbReference type="ARBA" id="ARBA00006432"/>
    </source>
</evidence>
<evidence type="ECO:0000313" key="8">
    <source>
        <dbReference type="Proteomes" id="UP000410984"/>
    </source>
</evidence>
<sequence>MLHSAPDRTGRRNIGLESRLGPAPARFDARPHSTLTHLVAELAAINPDATALASRDESLSFLELAARQARYGRWALGEGFAAGDGAALLMHDRPDRYALWLGLARVGMRVALLDPALRGARLARCLTVAEPKLLVVDPVLADALGEVHAQMSTPIAVRWQGPGADFARLDREAADLSDAPLGDAEVTGPMPDDPALLLLGTDGTGRPVRVGASHGRLMSWMHGAGGCPPAFRDLVATGASLLRGTPARIGGGLSAPC</sequence>
<proteinExistence type="inferred from homology"/>
<keyword evidence="8" id="KW-1185">Reference proteome</keyword>
<evidence type="ECO:0000259" key="6">
    <source>
        <dbReference type="Pfam" id="PF00501"/>
    </source>
</evidence>
<protein>
    <submittedName>
        <fullName evidence="7">Long-chain-fatty-acid--CoA ligase</fullName>
        <ecNumber evidence="7">6.2.1.3</ecNumber>
    </submittedName>
</protein>
<evidence type="ECO:0000256" key="3">
    <source>
        <dbReference type="ARBA" id="ARBA00022741"/>
    </source>
</evidence>
<name>A0A509EB87_9HYPH</name>
<evidence type="ECO:0000256" key="2">
    <source>
        <dbReference type="ARBA" id="ARBA00022598"/>
    </source>
</evidence>
<dbReference type="Gene3D" id="3.40.50.12780">
    <property type="entry name" value="N-terminal domain of ligase-like"/>
    <property type="match status" value="1"/>
</dbReference>
<dbReference type="RefSeq" id="WP_142582920.1">
    <property type="nucleotide sequence ID" value="NZ_CABFPH010000023.1"/>
</dbReference>
<gene>
    <name evidence="7" type="primary">lcfB_5</name>
    <name evidence="7" type="ORF">MET9862_02079</name>
</gene>